<gene>
    <name evidence="7" type="ORF">EGT67_23935</name>
</gene>
<evidence type="ECO:0000259" key="6">
    <source>
        <dbReference type="Pfam" id="PF02826"/>
    </source>
</evidence>
<sequence>MDAEIGRNRILVLAEDPAIEAAVRDAVGGSGSIVRPSSRTAGAVREQLPDVDIVVADWSGRLRLGVEEAALGGHLRLIQQPGVGISFIDVDVWARAGVPVANTPGGNAASVAEWAVAATANLCRSIGWADAEMRSGRWPQASILRRDARDLGERRVGLVGFGDINRRCAALFQAFGCEVAYTSRRPDAGSALRHRALEDLLSESDVVVVAVPLTDRTRGLIGARELALLPPEALVVNVARGPVVDEAALAAAIRSRSVAGAALDVFAAEPLDPASELFDLDNVVLSPHIAGGSSTARQRMFRMTGDNVARVCRGETPLWTVG</sequence>
<dbReference type="OrthoDB" id="117809at2"/>
<accession>A0A3S3ARY1</accession>
<evidence type="ECO:0000313" key="7">
    <source>
        <dbReference type="EMBL" id="RVW07027.1"/>
    </source>
</evidence>
<dbReference type="FunFam" id="3.40.50.720:FF:000203">
    <property type="entry name" value="D-3-phosphoglycerate dehydrogenase (SerA)"/>
    <property type="match status" value="1"/>
</dbReference>
<dbReference type="GO" id="GO:0030267">
    <property type="term" value="F:glyoxylate reductase (NADPH) activity"/>
    <property type="evidence" value="ECO:0007669"/>
    <property type="project" value="TreeGrafter"/>
</dbReference>
<dbReference type="PANTHER" id="PTHR10996:SF178">
    <property type="entry name" value="2-HYDROXYACID DEHYDROGENASE YGL185C-RELATED"/>
    <property type="match status" value="1"/>
</dbReference>
<dbReference type="CDD" id="cd12175">
    <property type="entry name" value="2-Hacid_dh_11"/>
    <property type="match status" value="1"/>
</dbReference>
<feature type="domain" description="D-isomer specific 2-hydroxyacid dehydrogenase catalytic" evidence="5">
    <location>
        <begin position="38"/>
        <end position="321"/>
    </location>
</feature>
<proteinExistence type="inferred from homology"/>
<name>A0A3S3ARY1_9NOCA</name>
<dbReference type="PANTHER" id="PTHR10996">
    <property type="entry name" value="2-HYDROXYACID DEHYDROGENASE-RELATED"/>
    <property type="match status" value="1"/>
</dbReference>
<dbReference type="InterPro" id="IPR006139">
    <property type="entry name" value="D-isomer_2_OHA_DH_cat_dom"/>
</dbReference>
<comment type="similarity">
    <text evidence="1 4">Belongs to the D-isomer specific 2-hydroxyacid dehydrogenase family.</text>
</comment>
<comment type="caution">
    <text evidence="7">The sequence shown here is derived from an EMBL/GenBank/DDBJ whole genome shotgun (WGS) entry which is preliminary data.</text>
</comment>
<dbReference type="GO" id="GO:0016618">
    <property type="term" value="F:hydroxypyruvate reductase [NAD(P)H] activity"/>
    <property type="evidence" value="ECO:0007669"/>
    <property type="project" value="TreeGrafter"/>
</dbReference>
<dbReference type="InterPro" id="IPR006140">
    <property type="entry name" value="D-isomer_DH_NAD-bd"/>
</dbReference>
<reference evidence="7 8" key="1">
    <citation type="submission" date="2018-11" db="EMBL/GenBank/DDBJ databases">
        <title>Rhodococcus spongicola sp. nov. and Rhodococcus xishaensis sp. nov. from marine sponges.</title>
        <authorList>
            <person name="Li L."/>
            <person name="Lin H.W."/>
        </authorList>
    </citation>
    <scope>NUCLEOTIDE SEQUENCE [LARGE SCALE GENOMIC DNA]</scope>
    <source>
        <strain evidence="7 8">CCTCC AB2014297</strain>
    </source>
</reference>
<organism evidence="7 8">
    <name type="scientific">Prescottella agglutinans</name>
    <dbReference type="NCBI Taxonomy" id="1644129"/>
    <lineage>
        <taxon>Bacteria</taxon>
        <taxon>Bacillati</taxon>
        <taxon>Actinomycetota</taxon>
        <taxon>Actinomycetes</taxon>
        <taxon>Mycobacteriales</taxon>
        <taxon>Nocardiaceae</taxon>
        <taxon>Prescottella</taxon>
    </lineage>
</organism>
<dbReference type="RefSeq" id="WP_127918607.1">
    <property type="nucleotide sequence ID" value="NZ_RKLP01000015.1"/>
</dbReference>
<evidence type="ECO:0000256" key="3">
    <source>
        <dbReference type="ARBA" id="ARBA00023027"/>
    </source>
</evidence>
<dbReference type="Pfam" id="PF02826">
    <property type="entry name" value="2-Hacid_dh_C"/>
    <property type="match status" value="1"/>
</dbReference>
<dbReference type="SUPFAM" id="SSF51735">
    <property type="entry name" value="NAD(P)-binding Rossmann-fold domains"/>
    <property type="match status" value="1"/>
</dbReference>
<dbReference type="Gene3D" id="3.40.50.720">
    <property type="entry name" value="NAD(P)-binding Rossmann-like Domain"/>
    <property type="match status" value="2"/>
</dbReference>
<dbReference type="InterPro" id="IPR036291">
    <property type="entry name" value="NAD(P)-bd_dom_sf"/>
</dbReference>
<evidence type="ECO:0000256" key="1">
    <source>
        <dbReference type="ARBA" id="ARBA00005854"/>
    </source>
</evidence>
<dbReference type="SUPFAM" id="SSF52283">
    <property type="entry name" value="Formate/glycerate dehydrogenase catalytic domain-like"/>
    <property type="match status" value="1"/>
</dbReference>
<dbReference type="GO" id="GO:0051287">
    <property type="term" value="F:NAD binding"/>
    <property type="evidence" value="ECO:0007669"/>
    <property type="project" value="InterPro"/>
</dbReference>
<evidence type="ECO:0000313" key="8">
    <source>
        <dbReference type="Proteomes" id="UP000286208"/>
    </source>
</evidence>
<dbReference type="Pfam" id="PF00389">
    <property type="entry name" value="2-Hacid_dh"/>
    <property type="match status" value="1"/>
</dbReference>
<feature type="domain" description="D-isomer specific 2-hydroxyacid dehydrogenase NAD-binding" evidence="6">
    <location>
        <begin position="118"/>
        <end position="290"/>
    </location>
</feature>
<keyword evidence="3" id="KW-0520">NAD</keyword>
<dbReference type="EMBL" id="RKLP01000015">
    <property type="protein sequence ID" value="RVW07027.1"/>
    <property type="molecule type" value="Genomic_DNA"/>
</dbReference>
<keyword evidence="8" id="KW-1185">Reference proteome</keyword>
<protein>
    <submittedName>
        <fullName evidence="7">Dehydrogenase</fullName>
    </submittedName>
</protein>
<dbReference type="InterPro" id="IPR050223">
    <property type="entry name" value="D-isomer_2-hydroxyacid_DH"/>
</dbReference>
<evidence type="ECO:0000259" key="5">
    <source>
        <dbReference type="Pfam" id="PF00389"/>
    </source>
</evidence>
<dbReference type="GO" id="GO:0005829">
    <property type="term" value="C:cytosol"/>
    <property type="evidence" value="ECO:0007669"/>
    <property type="project" value="TreeGrafter"/>
</dbReference>
<evidence type="ECO:0000256" key="2">
    <source>
        <dbReference type="ARBA" id="ARBA00023002"/>
    </source>
</evidence>
<evidence type="ECO:0000256" key="4">
    <source>
        <dbReference type="RuleBase" id="RU003719"/>
    </source>
</evidence>
<dbReference type="AlphaFoldDB" id="A0A3S3ARY1"/>
<dbReference type="Proteomes" id="UP000286208">
    <property type="component" value="Unassembled WGS sequence"/>
</dbReference>
<keyword evidence="2 4" id="KW-0560">Oxidoreductase</keyword>